<proteinExistence type="predicted"/>
<dbReference type="InterPro" id="IPR036179">
    <property type="entry name" value="Ig-like_dom_sf"/>
</dbReference>
<gene>
    <name evidence="2" type="ORF">DPMN_092842</name>
</gene>
<dbReference type="Pfam" id="PF07679">
    <property type="entry name" value="I-set"/>
    <property type="match status" value="1"/>
</dbReference>
<organism evidence="2 3">
    <name type="scientific">Dreissena polymorpha</name>
    <name type="common">Zebra mussel</name>
    <name type="synonym">Mytilus polymorpha</name>
    <dbReference type="NCBI Taxonomy" id="45954"/>
    <lineage>
        <taxon>Eukaryota</taxon>
        <taxon>Metazoa</taxon>
        <taxon>Spiralia</taxon>
        <taxon>Lophotrochozoa</taxon>
        <taxon>Mollusca</taxon>
        <taxon>Bivalvia</taxon>
        <taxon>Autobranchia</taxon>
        <taxon>Heteroconchia</taxon>
        <taxon>Euheterodonta</taxon>
        <taxon>Imparidentia</taxon>
        <taxon>Neoheterodontei</taxon>
        <taxon>Myida</taxon>
        <taxon>Dreissenoidea</taxon>
        <taxon>Dreissenidae</taxon>
        <taxon>Dreissena</taxon>
    </lineage>
</organism>
<evidence type="ECO:0000313" key="3">
    <source>
        <dbReference type="Proteomes" id="UP000828390"/>
    </source>
</evidence>
<sequence>MVGEPVNGETHNLTCQVSKSLPPPEVKWLVNGIDMTSRAAVSNTTVSPSGKCYLRKSFNC</sequence>
<comment type="caution">
    <text evidence="2">The sequence shown here is derived from an EMBL/GenBank/DDBJ whole genome shotgun (WGS) entry which is preliminary data.</text>
</comment>
<evidence type="ECO:0000259" key="1">
    <source>
        <dbReference type="PROSITE" id="PS50835"/>
    </source>
</evidence>
<reference evidence="2" key="2">
    <citation type="submission" date="2020-11" db="EMBL/GenBank/DDBJ databases">
        <authorList>
            <person name="McCartney M.A."/>
            <person name="Auch B."/>
            <person name="Kono T."/>
            <person name="Mallez S."/>
            <person name="Becker A."/>
            <person name="Gohl D.M."/>
            <person name="Silverstein K.A.T."/>
            <person name="Koren S."/>
            <person name="Bechman K.B."/>
            <person name="Herman A."/>
            <person name="Abrahante J.E."/>
            <person name="Garbe J."/>
        </authorList>
    </citation>
    <scope>NUCLEOTIDE SEQUENCE</scope>
    <source>
        <strain evidence="2">Duluth1</strain>
        <tissue evidence="2">Whole animal</tissue>
    </source>
</reference>
<reference evidence="2" key="1">
    <citation type="journal article" date="2019" name="bioRxiv">
        <title>The Genome of the Zebra Mussel, Dreissena polymorpha: A Resource for Invasive Species Research.</title>
        <authorList>
            <person name="McCartney M.A."/>
            <person name="Auch B."/>
            <person name="Kono T."/>
            <person name="Mallez S."/>
            <person name="Zhang Y."/>
            <person name="Obille A."/>
            <person name="Becker A."/>
            <person name="Abrahante J.E."/>
            <person name="Garbe J."/>
            <person name="Badalamenti J.P."/>
            <person name="Herman A."/>
            <person name="Mangelson H."/>
            <person name="Liachko I."/>
            <person name="Sullivan S."/>
            <person name="Sone E.D."/>
            <person name="Koren S."/>
            <person name="Silverstein K.A.T."/>
            <person name="Beckman K.B."/>
            <person name="Gohl D.M."/>
        </authorList>
    </citation>
    <scope>NUCLEOTIDE SEQUENCE</scope>
    <source>
        <strain evidence="2">Duluth1</strain>
        <tissue evidence="2">Whole animal</tissue>
    </source>
</reference>
<keyword evidence="3" id="KW-1185">Reference proteome</keyword>
<dbReference type="EMBL" id="JAIWYP010000003">
    <property type="protein sequence ID" value="KAH3850431.1"/>
    <property type="molecule type" value="Genomic_DNA"/>
</dbReference>
<protein>
    <recommendedName>
        <fullName evidence="1">Ig-like domain-containing protein</fullName>
    </recommendedName>
</protein>
<dbReference type="PROSITE" id="PS50835">
    <property type="entry name" value="IG_LIKE"/>
    <property type="match status" value="1"/>
</dbReference>
<name>A0A9D4L2I8_DREPO</name>
<dbReference type="InterPro" id="IPR007110">
    <property type="entry name" value="Ig-like_dom"/>
</dbReference>
<dbReference type="AlphaFoldDB" id="A0A9D4L2I8"/>
<evidence type="ECO:0000313" key="2">
    <source>
        <dbReference type="EMBL" id="KAH3850431.1"/>
    </source>
</evidence>
<accession>A0A9D4L2I8</accession>
<dbReference type="InterPro" id="IPR013783">
    <property type="entry name" value="Ig-like_fold"/>
</dbReference>
<dbReference type="SUPFAM" id="SSF48726">
    <property type="entry name" value="Immunoglobulin"/>
    <property type="match status" value="1"/>
</dbReference>
<dbReference type="Proteomes" id="UP000828390">
    <property type="component" value="Unassembled WGS sequence"/>
</dbReference>
<dbReference type="InterPro" id="IPR013098">
    <property type="entry name" value="Ig_I-set"/>
</dbReference>
<dbReference type="Gene3D" id="2.60.40.10">
    <property type="entry name" value="Immunoglobulins"/>
    <property type="match status" value="1"/>
</dbReference>
<feature type="domain" description="Ig-like" evidence="1">
    <location>
        <begin position="1"/>
        <end position="60"/>
    </location>
</feature>